<sequence>MRGGDGPPEVRQDDGVVSVSPGANVTLRCFLPTNALAMHRSWYRQGPGGPPPTWRCGWATGASRRRAAQRLGRVLLRQRPLQRGGVRRRHLPPRPRRLSPPGLRGDEGTGTAVHRPNRKPFALRDRQPPLHVQESLVIS</sequence>
<name>A0A9Q0DC62_9TELE</name>
<evidence type="ECO:0000259" key="2">
    <source>
        <dbReference type="PROSITE" id="PS50835"/>
    </source>
</evidence>
<comment type="caution">
    <text evidence="3">The sequence shown here is derived from an EMBL/GenBank/DDBJ whole genome shotgun (WGS) entry which is preliminary data.</text>
</comment>
<dbReference type="AlphaFoldDB" id="A0A9Q0DC62"/>
<keyword evidence="4" id="KW-1185">Reference proteome</keyword>
<reference evidence="3" key="1">
    <citation type="submission" date="2022-07" db="EMBL/GenBank/DDBJ databases">
        <title>Chromosome-level genome of Muraenolepis orangiensis.</title>
        <authorList>
            <person name="Kim J."/>
        </authorList>
    </citation>
    <scope>NUCLEOTIDE SEQUENCE</scope>
    <source>
        <strain evidence="3">KU_S4_2022</strain>
        <tissue evidence="3">Muscle</tissue>
    </source>
</reference>
<dbReference type="PROSITE" id="PS50835">
    <property type="entry name" value="IG_LIKE"/>
    <property type="match status" value="1"/>
</dbReference>
<feature type="region of interest" description="Disordered" evidence="1">
    <location>
        <begin position="76"/>
        <end position="139"/>
    </location>
</feature>
<dbReference type="SUPFAM" id="SSF48726">
    <property type="entry name" value="Immunoglobulin"/>
    <property type="match status" value="1"/>
</dbReference>
<dbReference type="Gene3D" id="2.60.40.10">
    <property type="entry name" value="Immunoglobulins"/>
    <property type="match status" value="1"/>
</dbReference>
<evidence type="ECO:0000256" key="1">
    <source>
        <dbReference type="SAM" id="MobiDB-lite"/>
    </source>
</evidence>
<feature type="compositionally biased region" description="Basic residues" evidence="1">
    <location>
        <begin position="85"/>
        <end position="97"/>
    </location>
</feature>
<dbReference type="InterPro" id="IPR007110">
    <property type="entry name" value="Ig-like_dom"/>
</dbReference>
<dbReference type="InterPro" id="IPR013783">
    <property type="entry name" value="Ig-like_fold"/>
</dbReference>
<gene>
    <name evidence="3" type="ORF">NHX12_013769</name>
</gene>
<accession>A0A9Q0DC62</accession>
<proteinExistence type="predicted"/>
<protein>
    <recommendedName>
        <fullName evidence="2">Ig-like domain-containing protein</fullName>
    </recommendedName>
</protein>
<dbReference type="InterPro" id="IPR036179">
    <property type="entry name" value="Ig-like_dom_sf"/>
</dbReference>
<dbReference type="Proteomes" id="UP001148018">
    <property type="component" value="Unassembled WGS sequence"/>
</dbReference>
<dbReference type="OrthoDB" id="6370831at2759"/>
<evidence type="ECO:0000313" key="3">
    <source>
        <dbReference type="EMBL" id="KAJ3585046.1"/>
    </source>
</evidence>
<organism evidence="3 4">
    <name type="scientific">Muraenolepis orangiensis</name>
    <name type="common">Patagonian moray cod</name>
    <dbReference type="NCBI Taxonomy" id="630683"/>
    <lineage>
        <taxon>Eukaryota</taxon>
        <taxon>Metazoa</taxon>
        <taxon>Chordata</taxon>
        <taxon>Craniata</taxon>
        <taxon>Vertebrata</taxon>
        <taxon>Euteleostomi</taxon>
        <taxon>Actinopterygii</taxon>
        <taxon>Neopterygii</taxon>
        <taxon>Teleostei</taxon>
        <taxon>Neoteleostei</taxon>
        <taxon>Acanthomorphata</taxon>
        <taxon>Zeiogadaria</taxon>
        <taxon>Gadariae</taxon>
        <taxon>Gadiformes</taxon>
        <taxon>Muraenolepidoidei</taxon>
        <taxon>Muraenolepididae</taxon>
        <taxon>Muraenolepis</taxon>
    </lineage>
</organism>
<evidence type="ECO:0000313" key="4">
    <source>
        <dbReference type="Proteomes" id="UP001148018"/>
    </source>
</evidence>
<dbReference type="EMBL" id="JANIIK010000118">
    <property type="protein sequence ID" value="KAJ3585046.1"/>
    <property type="molecule type" value="Genomic_DNA"/>
</dbReference>
<feature type="domain" description="Ig-like" evidence="2">
    <location>
        <begin position="8"/>
        <end position="46"/>
    </location>
</feature>